<dbReference type="InterPro" id="IPR029058">
    <property type="entry name" value="AB_hydrolase_fold"/>
</dbReference>
<feature type="domain" description="Dienelactone hydrolase" evidence="1">
    <location>
        <begin position="31"/>
        <end position="185"/>
    </location>
</feature>
<protein>
    <recommendedName>
        <fullName evidence="1">Dienelactone hydrolase domain-containing protein</fullName>
    </recommendedName>
</protein>
<dbReference type="Proteomes" id="UP000051952">
    <property type="component" value="Unassembled WGS sequence"/>
</dbReference>
<sequence>CPHPSALTAEAVIPAKKKKWPTHLTPIDRESDAWKAFFTRLQDLEPVVGELKKNESLLKSFGCTSVGLVGLCWGAKPALLALKEGTGVSCCCPHPSALTAEAVIPAKGPIAFLMSKNDAPLDDVREELEKNEYAAKNFFIRYEDLHHGFLGARGPLQDAFAPVTDSAIAARVAEAAETVITFLKNTV</sequence>
<proteinExistence type="predicted"/>
<accession>A0A0S4KNS6</accession>
<keyword evidence="3" id="KW-1185">Reference proteome</keyword>
<dbReference type="PANTHER" id="PTHR47668">
    <property type="entry name" value="DIENELACTONE HYDROLASE FAMILY PROTEIN (AFU_ORTHOLOGUE AFUA_6G01940)"/>
    <property type="match status" value="1"/>
</dbReference>
<dbReference type="SUPFAM" id="SSF53474">
    <property type="entry name" value="alpha/beta-Hydrolases"/>
    <property type="match status" value="1"/>
</dbReference>
<dbReference type="InterPro" id="IPR002925">
    <property type="entry name" value="Dienelactn_hydro"/>
</dbReference>
<organism evidence="2 3">
    <name type="scientific">Bodo saltans</name>
    <name type="common">Flagellated protozoan</name>
    <dbReference type="NCBI Taxonomy" id="75058"/>
    <lineage>
        <taxon>Eukaryota</taxon>
        <taxon>Discoba</taxon>
        <taxon>Euglenozoa</taxon>
        <taxon>Kinetoplastea</taxon>
        <taxon>Metakinetoplastina</taxon>
        <taxon>Eubodonida</taxon>
        <taxon>Bodonidae</taxon>
        <taxon>Bodo</taxon>
    </lineage>
</organism>
<evidence type="ECO:0000313" key="2">
    <source>
        <dbReference type="EMBL" id="CUM57933.1"/>
    </source>
</evidence>
<feature type="non-terminal residue" evidence="2">
    <location>
        <position position="1"/>
    </location>
</feature>
<evidence type="ECO:0000313" key="3">
    <source>
        <dbReference type="Proteomes" id="UP000051952"/>
    </source>
</evidence>
<dbReference type="Pfam" id="PF01738">
    <property type="entry name" value="DLH"/>
    <property type="match status" value="1"/>
</dbReference>
<dbReference type="AlphaFoldDB" id="A0A0S4KNS6"/>
<dbReference type="VEuPathDB" id="TriTrypDB:BSAL_45620"/>
<gene>
    <name evidence="2" type="ORF">BSAL_45620</name>
</gene>
<reference evidence="3" key="1">
    <citation type="submission" date="2015-09" db="EMBL/GenBank/DDBJ databases">
        <authorList>
            <consortium name="Pathogen Informatics"/>
        </authorList>
    </citation>
    <scope>NUCLEOTIDE SEQUENCE [LARGE SCALE GENOMIC DNA]</scope>
    <source>
        <strain evidence="3">Lake Konstanz</strain>
    </source>
</reference>
<evidence type="ECO:0000259" key="1">
    <source>
        <dbReference type="Pfam" id="PF01738"/>
    </source>
</evidence>
<dbReference type="GO" id="GO:0016787">
    <property type="term" value="F:hydrolase activity"/>
    <property type="evidence" value="ECO:0007669"/>
    <property type="project" value="InterPro"/>
</dbReference>
<name>A0A0S4KNS6_BODSA</name>
<dbReference type="OrthoDB" id="2147163at2759"/>
<dbReference type="Gene3D" id="3.40.50.1820">
    <property type="entry name" value="alpha/beta hydrolase"/>
    <property type="match status" value="1"/>
</dbReference>
<dbReference type="EMBL" id="CYKH01002208">
    <property type="protein sequence ID" value="CUM57933.1"/>
    <property type="molecule type" value="Genomic_DNA"/>
</dbReference>
<dbReference type="PANTHER" id="PTHR47668:SF1">
    <property type="entry name" value="DIENELACTONE HYDROLASE DOMAIN-CONTAINING PROTEIN-RELATED"/>
    <property type="match status" value="1"/>
</dbReference>